<dbReference type="PROSITE" id="PS51324">
    <property type="entry name" value="ERV_ALR"/>
    <property type="match status" value="1"/>
</dbReference>
<gene>
    <name evidence="12" type="ORF">TKK_014813</name>
</gene>
<keyword evidence="13" id="KW-1185">Reference proteome</keyword>
<feature type="compositionally biased region" description="Low complexity" evidence="10">
    <location>
        <begin position="28"/>
        <end position="45"/>
    </location>
</feature>
<evidence type="ECO:0000256" key="9">
    <source>
        <dbReference type="RuleBase" id="RU371123"/>
    </source>
</evidence>
<dbReference type="InterPro" id="IPR036774">
    <property type="entry name" value="ERV/ALR_sulphydryl_oxid_sf"/>
</dbReference>
<proteinExistence type="predicted"/>
<dbReference type="InterPro" id="IPR039799">
    <property type="entry name" value="ALR/ERV"/>
</dbReference>
<dbReference type="FunFam" id="1.20.120.310:FF:000003">
    <property type="entry name" value="Sulfhydryl oxidase"/>
    <property type="match status" value="1"/>
</dbReference>
<evidence type="ECO:0000259" key="11">
    <source>
        <dbReference type="PROSITE" id="PS51324"/>
    </source>
</evidence>
<dbReference type="GO" id="GO:0005758">
    <property type="term" value="C:mitochondrial intermembrane space"/>
    <property type="evidence" value="ECO:0007669"/>
    <property type="project" value="UniProtKB-SubCell"/>
</dbReference>
<evidence type="ECO:0000256" key="10">
    <source>
        <dbReference type="SAM" id="MobiDB-lite"/>
    </source>
</evidence>
<dbReference type="EC" id="1.8.3.2" evidence="9"/>
<dbReference type="PANTHER" id="PTHR12645">
    <property type="entry name" value="ALR/ERV"/>
    <property type="match status" value="1"/>
</dbReference>
<reference evidence="12 13" key="1">
    <citation type="journal article" date="2024" name="bioRxiv">
        <title>A reference genome for Trichogramma kaykai: A tiny desert-dwelling parasitoid wasp with competing sex-ratio distorters.</title>
        <authorList>
            <person name="Culotta J."/>
            <person name="Lindsey A.R."/>
        </authorList>
    </citation>
    <scope>NUCLEOTIDE SEQUENCE [LARGE SCALE GENOMIC DNA]</scope>
    <source>
        <strain evidence="12 13">KSX58</strain>
    </source>
</reference>
<comment type="subcellular location">
    <subcellularLocation>
        <location evidence="2">Mitochondrion intermembrane space</location>
    </subcellularLocation>
</comment>
<comment type="caution">
    <text evidence="12">The sequence shown here is derived from an EMBL/GenBank/DDBJ whole genome shotgun (WGS) entry which is preliminary data.</text>
</comment>
<keyword evidence="3 9" id="KW-0285">Flavoprotein</keyword>
<evidence type="ECO:0000256" key="4">
    <source>
        <dbReference type="ARBA" id="ARBA00022827"/>
    </source>
</evidence>
<keyword evidence="5 9" id="KW-0560">Oxidoreductase</keyword>
<keyword evidence="6" id="KW-0496">Mitochondrion</keyword>
<evidence type="ECO:0000313" key="12">
    <source>
        <dbReference type="EMBL" id="KAL3390272.1"/>
    </source>
</evidence>
<keyword evidence="4 9" id="KW-0274">FAD</keyword>
<dbReference type="InterPro" id="IPR017905">
    <property type="entry name" value="ERV/ALR_sulphydryl_oxidase"/>
</dbReference>
<dbReference type="AlphaFoldDB" id="A0ABD2WBC4"/>
<sequence>MEYEGRRPCRTCTDFKTWRKNMETTQDNKSTGTSTDNKSNNKSTSADVSASPARKDCPLDRDELGSNTWSFLHTMASHYPDNPSTEQRKDMKTFFHLLSQFYPCNVCAEDLRDQLKRSPPKTDSQSTLSQWLCAIHNEINVKLGKPQFDCKLVNERWRDGWKDGSCD</sequence>
<keyword evidence="7" id="KW-1015">Disulfide bond</keyword>
<evidence type="ECO:0000256" key="7">
    <source>
        <dbReference type="ARBA" id="ARBA00023157"/>
    </source>
</evidence>
<feature type="region of interest" description="Disordered" evidence="10">
    <location>
        <begin position="23"/>
        <end position="61"/>
    </location>
</feature>
<feature type="domain" description="ERV/ALR sulfhydryl oxidase" evidence="11">
    <location>
        <begin position="57"/>
        <end position="157"/>
    </location>
</feature>
<name>A0ABD2WBC4_9HYME</name>
<dbReference type="Gene3D" id="1.20.120.310">
    <property type="entry name" value="ERV/ALR sulfhydryl oxidase domain"/>
    <property type="match status" value="1"/>
</dbReference>
<evidence type="ECO:0000256" key="8">
    <source>
        <dbReference type="ARBA" id="ARBA00048864"/>
    </source>
</evidence>
<comment type="catalytic activity">
    <reaction evidence="8 9">
        <text>2 R'C(R)SH + O2 = R'C(R)S-S(R)CR' + H2O2</text>
        <dbReference type="Rhea" id="RHEA:17357"/>
        <dbReference type="ChEBI" id="CHEBI:15379"/>
        <dbReference type="ChEBI" id="CHEBI:16240"/>
        <dbReference type="ChEBI" id="CHEBI:16520"/>
        <dbReference type="ChEBI" id="CHEBI:17412"/>
        <dbReference type="EC" id="1.8.3.2"/>
    </reaction>
</comment>
<dbReference type="SUPFAM" id="SSF69000">
    <property type="entry name" value="FAD-dependent thiol oxidase"/>
    <property type="match status" value="1"/>
</dbReference>
<dbReference type="Pfam" id="PF04777">
    <property type="entry name" value="Evr1_Alr"/>
    <property type="match status" value="1"/>
</dbReference>
<dbReference type="Proteomes" id="UP001627154">
    <property type="component" value="Unassembled WGS sequence"/>
</dbReference>
<organism evidence="12 13">
    <name type="scientific">Trichogramma kaykai</name>
    <dbReference type="NCBI Taxonomy" id="54128"/>
    <lineage>
        <taxon>Eukaryota</taxon>
        <taxon>Metazoa</taxon>
        <taxon>Ecdysozoa</taxon>
        <taxon>Arthropoda</taxon>
        <taxon>Hexapoda</taxon>
        <taxon>Insecta</taxon>
        <taxon>Pterygota</taxon>
        <taxon>Neoptera</taxon>
        <taxon>Endopterygota</taxon>
        <taxon>Hymenoptera</taxon>
        <taxon>Apocrita</taxon>
        <taxon>Proctotrupomorpha</taxon>
        <taxon>Chalcidoidea</taxon>
        <taxon>Trichogrammatidae</taxon>
        <taxon>Trichogramma</taxon>
    </lineage>
</organism>
<dbReference type="GO" id="GO:0016972">
    <property type="term" value="F:thiol oxidase activity"/>
    <property type="evidence" value="ECO:0007669"/>
    <property type="project" value="UniProtKB-EC"/>
</dbReference>
<comment type="cofactor">
    <cofactor evidence="1 9">
        <name>FAD</name>
        <dbReference type="ChEBI" id="CHEBI:57692"/>
    </cofactor>
</comment>
<evidence type="ECO:0000256" key="5">
    <source>
        <dbReference type="ARBA" id="ARBA00023002"/>
    </source>
</evidence>
<evidence type="ECO:0000313" key="13">
    <source>
        <dbReference type="Proteomes" id="UP001627154"/>
    </source>
</evidence>
<accession>A0ABD2WBC4</accession>
<dbReference type="EMBL" id="JBJJXI010000120">
    <property type="protein sequence ID" value="KAL3390272.1"/>
    <property type="molecule type" value="Genomic_DNA"/>
</dbReference>
<evidence type="ECO:0000256" key="2">
    <source>
        <dbReference type="ARBA" id="ARBA00004569"/>
    </source>
</evidence>
<evidence type="ECO:0000256" key="1">
    <source>
        <dbReference type="ARBA" id="ARBA00001974"/>
    </source>
</evidence>
<dbReference type="PANTHER" id="PTHR12645:SF0">
    <property type="entry name" value="FAD-LINKED SULFHYDRYL OXIDASE ALR"/>
    <property type="match status" value="1"/>
</dbReference>
<evidence type="ECO:0000256" key="3">
    <source>
        <dbReference type="ARBA" id="ARBA00022630"/>
    </source>
</evidence>
<evidence type="ECO:0000256" key="6">
    <source>
        <dbReference type="ARBA" id="ARBA00023128"/>
    </source>
</evidence>
<dbReference type="GO" id="GO:0015035">
    <property type="term" value="F:protein-disulfide reductase activity"/>
    <property type="evidence" value="ECO:0007669"/>
    <property type="project" value="UniProtKB-ARBA"/>
</dbReference>
<protein>
    <recommendedName>
        <fullName evidence="9">Sulfhydryl oxidase</fullName>
        <ecNumber evidence="9">1.8.3.2</ecNumber>
    </recommendedName>
</protein>